<feature type="region of interest" description="Disordered" evidence="1">
    <location>
        <begin position="23"/>
        <end position="46"/>
    </location>
</feature>
<evidence type="ECO:0000313" key="2">
    <source>
        <dbReference type="EMBL" id="ABL68214.1"/>
    </source>
</evidence>
<dbReference type="HOGENOM" id="CLU_1293293_0_0_5"/>
<protein>
    <submittedName>
        <fullName evidence="2">Uncharacterized protein</fullName>
    </submittedName>
</protein>
<name>A1AY70_PARDP</name>
<sequence length="213" mass="23112">MSIGTELSVRLRQRGRLRQAFLAKRPNPPKRGLNIPGSHPSPDRGLAAGVPGVHASVRAQRGGCQHDAGSMQFRPAHLTCVLARSGGNSQTHGIAGTTFPWDSGGPRPGGWRAEWLAGQIIVGAESGWKAVPSRHMRCRTTAIRRPGATIARLLPRRLATRADDVLSHDARPRCSRTVRRHSVVVRTVRTSWPPTAAPCHPGQTSRRQRGHSC</sequence>
<proteinExistence type="predicted"/>
<gene>
    <name evidence="2" type="ordered locus">Pden_0097</name>
</gene>
<keyword evidence="3" id="KW-1185">Reference proteome</keyword>
<dbReference type="Proteomes" id="UP000000361">
    <property type="component" value="Chromosome 1"/>
</dbReference>
<dbReference type="AlphaFoldDB" id="A1AY70"/>
<reference evidence="3" key="1">
    <citation type="submission" date="2006-12" db="EMBL/GenBank/DDBJ databases">
        <title>Complete sequence of chromosome 1 of Paracoccus denitrificans PD1222.</title>
        <authorList>
            <person name="Copeland A."/>
            <person name="Lucas S."/>
            <person name="Lapidus A."/>
            <person name="Barry K."/>
            <person name="Detter J.C."/>
            <person name="Glavina del Rio T."/>
            <person name="Hammon N."/>
            <person name="Israni S."/>
            <person name="Dalin E."/>
            <person name="Tice H."/>
            <person name="Pitluck S."/>
            <person name="Munk A.C."/>
            <person name="Brettin T."/>
            <person name="Bruce D."/>
            <person name="Han C."/>
            <person name="Tapia R."/>
            <person name="Gilna P."/>
            <person name="Schmutz J."/>
            <person name="Larimer F."/>
            <person name="Land M."/>
            <person name="Hauser L."/>
            <person name="Kyrpides N."/>
            <person name="Lykidis A."/>
            <person name="Spiro S."/>
            <person name="Richardson D.J."/>
            <person name="Moir J.W.B."/>
            <person name="Ferguson S.J."/>
            <person name="van Spanning R.J.M."/>
            <person name="Richardson P."/>
        </authorList>
    </citation>
    <scope>NUCLEOTIDE SEQUENCE [LARGE SCALE GENOMIC DNA]</scope>
    <source>
        <strain evidence="3">Pd 1222</strain>
    </source>
</reference>
<evidence type="ECO:0000256" key="1">
    <source>
        <dbReference type="SAM" id="MobiDB-lite"/>
    </source>
</evidence>
<dbReference type="EMBL" id="CP000489">
    <property type="protein sequence ID" value="ABL68214.1"/>
    <property type="molecule type" value="Genomic_DNA"/>
</dbReference>
<dbReference type="EnsemblBacteria" id="ABL68214">
    <property type="protein sequence ID" value="ABL68214"/>
    <property type="gene ID" value="Pden_0097"/>
</dbReference>
<dbReference type="KEGG" id="pde:Pden_0097"/>
<organism evidence="2 3">
    <name type="scientific">Paracoccus denitrificans (strain Pd 1222)</name>
    <dbReference type="NCBI Taxonomy" id="318586"/>
    <lineage>
        <taxon>Bacteria</taxon>
        <taxon>Pseudomonadati</taxon>
        <taxon>Pseudomonadota</taxon>
        <taxon>Alphaproteobacteria</taxon>
        <taxon>Rhodobacterales</taxon>
        <taxon>Paracoccaceae</taxon>
        <taxon>Paracoccus</taxon>
    </lineage>
</organism>
<accession>A1AY70</accession>
<dbReference type="STRING" id="318586.Pden_0097"/>
<evidence type="ECO:0000313" key="3">
    <source>
        <dbReference type="Proteomes" id="UP000000361"/>
    </source>
</evidence>
<feature type="region of interest" description="Disordered" evidence="1">
    <location>
        <begin position="192"/>
        <end position="213"/>
    </location>
</feature>